<dbReference type="Proteomes" id="UP000521872">
    <property type="component" value="Unassembled WGS sequence"/>
</dbReference>
<dbReference type="EMBL" id="JAACJL010000030">
    <property type="protein sequence ID" value="KAF4617153.1"/>
    <property type="molecule type" value="Genomic_DNA"/>
</dbReference>
<dbReference type="SMART" id="SM00256">
    <property type="entry name" value="FBOX"/>
    <property type="match status" value="1"/>
</dbReference>
<dbReference type="AlphaFoldDB" id="A0A8H4QTZ7"/>
<gene>
    <name evidence="2" type="ORF">D9613_005944</name>
</gene>
<accession>A0A8H4QTZ7</accession>
<proteinExistence type="predicted"/>
<dbReference type="Gene3D" id="1.20.1280.50">
    <property type="match status" value="1"/>
</dbReference>
<evidence type="ECO:0000313" key="3">
    <source>
        <dbReference type="Proteomes" id="UP000521872"/>
    </source>
</evidence>
<protein>
    <recommendedName>
        <fullName evidence="1">F-box domain-containing protein</fullName>
    </recommendedName>
</protein>
<dbReference type="Pfam" id="PF00646">
    <property type="entry name" value="F-box"/>
    <property type="match status" value="1"/>
</dbReference>
<comment type="caution">
    <text evidence="2">The sequence shown here is derived from an EMBL/GenBank/DDBJ whole genome shotgun (WGS) entry which is preliminary data.</text>
</comment>
<organism evidence="2 3">
    <name type="scientific">Agrocybe pediades</name>
    <dbReference type="NCBI Taxonomy" id="84607"/>
    <lineage>
        <taxon>Eukaryota</taxon>
        <taxon>Fungi</taxon>
        <taxon>Dikarya</taxon>
        <taxon>Basidiomycota</taxon>
        <taxon>Agaricomycotina</taxon>
        <taxon>Agaricomycetes</taxon>
        <taxon>Agaricomycetidae</taxon>
        <taxon>Agaricales</taxon>
        <taxon>Agaricineae</taxon>
        <taxon>Strophariaceae</taxon>
        <taxon>Agrocybe</taxon>
    </lineage>
</organism>
<evidence type="ECO:0000313" key="2">
    <source>
        <dbReference type="EMBL" id="KAF4617153.1"/>
    </source>
</evidence>
<feature type="domain" description="F-box" evidence="1">
    <location>
        <begin position="5"/>
        <end position="51"/>
    </location>
</feature>
<dbReference type="InterPro" id="IPR001810">
    <property type="entry name" value="F-box_dom"/>
</dbReference>
<dbReference type="PROSITE" id="PS50181">
    <property type="entry name" value="FBOX"/>
    <property type="match status" value="1"/>
</dbReference>
<keyword evidence="3" id="KW-1185">Reference proteome</keyword>
<evidence type="ECO:0000259" key="1">
    <source>
        <dbReference type="PROSITE" id="PS50181"/>
    </source>
</evidence>
<dbReference type="SUPFAM" id="SSF81383">
    <property type="entry name" value="F-box domain"/>
    <property type="match status" value="1"/>
</dbReference>
<reference evidence="2 3" key="1">
    <citation type="submission" date="2019-12" db="EMBL/GenBank/DDBJ databases">
        <authorList>
            <person name="Floudas D."/>
            <person name="Bentzer J."/>
            <person name="Ahren D."/>
            <person name="Johansson T."/>
            <person name="Persson P."/>
            <person name="Tunlid A."/>
        </authorList>
    </citation>
    <scope>NUCLEOTIDE SEQUENCE [LARGE SCALE GENOMIC DNA]</scope>
    <source>
        <strain evidence="2 3">CBS 102.39</strain>
    </source>
</reference>
<dbReference type="InterPro" id="IPR036047">
    <property type="entry name" value="F-box-like_dom_sf"/>
</dbReference>
<name>A0A8H4QTZ7_9AGAR</name>
<sequence>MTKKSVTFSELPLDVVFEILGFLPVEDIIRIRYVCRSLRSASYQRTIWATAYKRSELLLPEGPSCDQDASQLEELLVRASRIRRNWTSSCPMTFSKRQFPHRLPAHSFDANVISGRFLQLAQKDGLAWYDLDANLSSLPIMVYPCRNVNTAVGFLNHQVNADGQGPGVAWVAFVCDQPPSTIVILKVDFSRLEVALHSRVPANNLIAMTLSHDWLLPVREFRSADDPMDLYHIPTKSLISFPMHERVRHLSDLTRMNFIITSQFLFLLLSVHSETLVDVYPLPQNESADEMPSNLVRSHTGSYPHPISKLQLFDPSIVNTSIHPIEQDIQLSFLGLIFVNRGPTGWTSKIGLHLFDMILHPDGNLTFTTQSERILNVGMSSTELYHCSRSGQCLAVTHSTPGPVIFAHHIQRKDSGCVMNVKSIKVPELAQIRDMLAFDGFTGRICLVNGFSNIEILDCA</sequence>